<organism evidence="2 3">
    <name type="scientific">Trichonephila clavata</name>
    <name type="common">Joro spider</name>
    <name type="synonym">Nephila clavata</name>
    <dbReference type="NCBI Taxonomy" id="2740835"/>
    <lineage>
        <taxon>Eukaryota</taxon>
        <taxon>Metazoa</taxon>
        <taxon>Ecdysozoa</taxon>
        <taxon>Arthropoda</taxon>
        <taxon>Chelicerata</taxon>
        <taxon>Arachnida</taxon>
        <taxon>Araneae</taxon>
        <taxon>Araneomorphae</taxon>
        <taxon>Entelegynae</taxon>
        <taxon>Araneoidea</taxon>
        <taxon>Nephilidae</taxon>
        <taxon>Trichonephila</taxon>
    </lineage>
</organism>
<sequence>MPSNLSQNSNKARAMKVTRLNETFPQTELRRLEQAELTGLLRHQNSPNLGVFSWRLTWRLKETETVEAAESCRHAVSDV</sequence>
<feature type="compositionally biased region" description="Polar residues" evidence="1">
    <location>
        <begin position="1"/>
        <end position="11"/>
    </location>
</feature>
<evidence type="ECO:0000256" key="1">
    <source>
        <dbReference type="SAM" id="MobiDB-lite"/>
    </source>
</evidence>
<gene>
    <name evidence="2" type="ORF">TNCT_598471</name>
</gene>
<protein>
    <submittedName>
        <fullName evidence="2">Uncharacterized protein</fullName>
    </submittedName>
</protein>
<keyword evidence="3" id="KW-1185">Reference proteome</keyword>
<feature type="region of interest" description="Disordered" evidence="1">
    <location>
        <begin position="1"/>
        <end position="20"/>
    </location>
</feature>
<dbReference type="AlphaFoldDB" id="A0A8X6JBC3"/>
<evidence type="ECO:0000313" key="3">
    <source>
        <dbReference type="Proteomes" id="UP000887116"/>
    </source>
</evidence>
<evidence type="ECO:0000313" key="2">
    <source>
        <dbReference type="EMBL" id="GFR28665.1"/>
    </source>
</evidence>
<proteinExistence type="predicted"/>
<dbReference type="Proteomes" id="UP000887116">
    <property type="component" value="Unassembled WGS sequence"/>
</dbReference>
<accession>A0A8X6JBC3</accession>
<comment type="caution">
    <text evidence="2">The sequence shown here is derived from an EMBL/GenBank/DDBJ whole genome shotgun (WGS) entry which is preliminary data.</text>
</comment>
<reference evidence="2" key="1">
    <citation type="submission" date="2020-07" db="EMBL/GenBank/DDBJ databases">
        <title>Multicomponent nature underlies the extraordinary mechanical properties of spider dragline silk.</title>
        <authorList>
            <person name="Kono N."/>
            <person name="Nakamura H."/>
            <person name="Mori M."/>
            <person name="Yoshida Y."/>
            <person name="Ohtoshi R."/>
            <person name="Malay A.D."/>
            <person name="Moran D.A.P."/>
            <person name="Tomita M."/>
            <person name="Numata K."/>
            <person name="Arakawa K."/>
        </authorList>
    </citation>
    <scope>NUCLEOTIDE SEQUENCE</scope>
</reference>
<dbReference type="EMBL" id="BMAO01028982">
    <property type="protein sequence ID" value="GFR28665.1"/>
    <property type="molecule type" value="Genomic_DNA"/>
</dbReference>
<name>A0A8X6JBC3_TRICU</name>